<dbReference type="GO" id="GO:0016740">
    <property type="term" value="F:transferase activity"/>
    <property type="evidence" value="ECO:0007669"/>
    <property type="project" value="UniProtKB-KW"/>
</dbReference>
<sequence length="394" mass="41263">MTPRPLDGVTVVTVEQAVAAPFATRQLADLGARVVKIERPGGGDFARGYDRTVNGTSSVFLWLNRGKESLSLDLKAAAGRDVLERLLAGADVFVQNLSPAAAARAGLDPAAVRARHPRVIACGVSGYGTGGPMRDAKAYDLLVQGETGIISINGDPAAMAKVGISIADISAGMYTYSAVLAALVHRDRTGEALPVEVSLFDSLAEWLAYPLYYTLYGGTAPARMGTTHPTIAPYGAFPTADGTPVLVAVQNDREWRRLCEVVLGDPARADDPLFATNHDRIAHRTALDSLVGARLAALPTAQAQALLDEAGIAQARINDIADLPTHPQLVERDRWVDTPTPTGPARTLYPPGLPGDGRAPLGAVPAVGEHTDAVLRGIGLSPDDIAALRADGVV</sequence>
<keyword evidence="1 2" id="KW-0808">Transferase</keyword>
<dbReference type="Proteomes" id="UP001597182">
    <property type="component" value="Unassembled WGS sequence"/>
</dbReference>
<protein>
    <submittedName>
        <fullName evidence="2">CaiB/BaiF CoA transferase family protein</fullName>
    </submittedName>
</protein>
<gene>
    <name evidence="2" type="ORF">ACFQ34_03070</name>
</gene>
<dbReference type="InterPro" id="IPR003673">
    <property type="entry name" value="CoA-Trfase_fam_III"/>
</dbReference>
<organism evidence="2 3">
    <name type="scientific">Pseudonocardia benzenivorans</name>
    <dbReference type="NCBI Taxonomy" id="228005"/>
    <lineage>
        <taxon>Bacteria</taxon>
        <taxon>Bacillati</taxon>
        <taxon>Actinomycetota</taxon>
        <taxon>Actinomycetes</taxon>
        <taxon>Pseudonocardiales</taxon>
        <taxon>Pseudonocardiaceae</taxon>
        <taxon>Pseudonocardia</taxon>
    </lineage>
</organism>
<dbReference type="PANTHER" id="PTHR48207">
    <property type="entry name" value="SUCCINATE--HYDROXYMETHYLGLUTARATE COA-TRANSFERASE"/>
    <property type="match status" value="1"/>
</dbReference>
<accession>A0ABW3VBN5</accession>
<dbReference type="InterPro" id="IPR023606">
    <property type="entry name" value="CoA-Trfase_III_dom_1_sf"/>
</dbReference>
<dbReference type="SUPFAM" id="SSF89796">
    <property type="entry name" value="CoA-transferase family III (CaiB/BaiF)"/>
    <property type="match status" value="1"/>
</dbReference>
<dbReference type="PANTHER" id="PTHR48207:SF3">
    <property type="entry name" value="SUCCINATE--HYDROXYMETHYLGLUTARATE COA-TRANSFERASE"/>
    <property type="match status" value="1"/>
</dbReference>
<keyword evidence="3" id="KW-1185">Reference proteome</keyword>
<evidence type="ECO:0000313" key="3">
    <source>
        <dbReference type="Proteomes" id="UP001597182"/>
    </source>
</evidence>
<dbReference type="RefSeq" id="WP_013676190.1">
    <property type="nucleotide sequence ID" value="NZ_BAABKS010000055.1"/>
</dbReference>
<dbReference type="InterPro" id="IPR044855">
    <property type="entry name" value="CoA-Trfase_III_dom3_sf"/>
</dbReference>
<name>A0ABW3VBN5_9PSEU</name>
<proteinExistence type="predicted"/>
<evidence type="ECO:0000313" key="2">
    <source>
        <dbReference type="EMBL" id="MFD1232256.1"/>
    </source>
</evidence>
<reference evidence="3" key="1">
    <citation type="journal article" date="2019" name="Int. J. Syst. Evol. Microbiol.">
        <title>The Global Catalogue of Microorganisms (GCM) 10K type strain sequencing project: providing services to taxonomists for standard genome sequencing and annotation.</title>
        <authorList>
            <consortium name="The Broad Institute Genomics Platform"/>
            <consortium name="The Broad Institute Genome Sequencing Center for Infectious Disease"/>
            <person name="Wu L."/>
            <person name="Ma J."/>
        </authorList>
    </citation>
    <scope>NUCLEOTIDE SEQUENCE [LARGE SCALE GENOMIC DNA]</scope>
    <source>
        <strain evidence="3">CCUG 49018</strain>
    </source>
</reference>
<dbReference type="EMBL" id="JBHTMB010000020">
    <property type="protein sequence ID" value="MFD1232256.1"/>
    <property type="molecule type" value="Genomic_DNA"/>
</dbReference>
<dbReference type="Pfam" id="PF02515">
    <property type="entry name" value="CoA_transf_3"/>
    <property type="match status" value="1"/>
</dbReference>
<comment type="caution">
    <text evidence="2">The sequence shown here is derived from an EMBL/GenBank/DDBJ whole genome shotgun (WGS) entry which is preliminary data.</text>
</comment>
<evidence type="ECO:0000256" key="1">
    <source>
        <dbReference type="ARBA" id="ARBA00022679"/>
    </source>
</evidence>
<dbReference type="Gene3D" id="3.40.50.10540">
    <property type="entry name" value="Crotonobetainyl-coa:carnitine coa-transferase, domain 1"/>
    <property type="match status" value="1"/>
</dbReference>
<dbReference type="InterPro" id="IPR050483">
    <property type="entry name" value="CoA-transferase_III_domain"/>
</dbReference>
<dbReference type="Gene3D" id="3.30.1540.10">
    <property type="entry name" value="formyl-coa transferase, domain 3"/>
    <property type="match status" value="1"/>
</dbReference>